<evidence type="ECO:0000313" key="2">
    <source>
        <dbReference type="EnsemblMetazoa" id="AFUN018525-PA"/>
    </source>
</evidence>
<feature type="signal peptide" evidence="1">
    <location>
        <begin position="1"/>
        <end position="19"/>
    </location>
</feature>
<name>A0A4Y0BHU1_ANOFN</name>
<dbReference type="AlphaFoldDB" id="A0A4Y0BHU1"/>
<feature type="chain" id="PRO_5021497823" evidence="1">
    <location>
        <begin position="20"/>
        <end position="41"/>
    </location>
</feature>
<evidence type="ECO:0000256" key="1">
    <source>
        <dbReference type="SAM" id="SignalP"/>
    </source>
</evidence>
<keyword evidence="1" id="KW-0732">Signal</keyword>
<dbReference type="EnsemblMetazoa" id="AFUN018525-RA">
    <property type="protein sequence ID" value="AFUN018525-PA"/>
    <property type="gene ID" value="AFUN018525"/>
</dbReference>
<accession>A0A4Y0BHU1</accession>
<reference evidence="2" key="1">
    <citation type="submission" date="2020-05" db="UniProtKB">
        <authorList>
            <consortium name="EnsemblMetazoa"/>
        </authorList>
    </citation>
    <scope>IDENTIFICATION</scope>
    <source>
        <strain evidence="2">FUMOZ</strain>
    </source>
</reference>
<organism evidence="2">
    <name type="scientific">Anopheles funestus</name>
    <name type="common">African malaria mosquito</name>
    <dbReference type="NCBI Taxonomy" id="62324"/>
    <lineage>
        <taxon>Eukaryota</taxon>
        <taxon>Metazoa</taxon>
        <taxon>Ecdysozoa</taxon>
        <taxon>Arthropoda</taxon>
        <taxon>Hexapoda</taxon>
        <taxon>Insecta</taxon>
        <taxon>Pterygota</taxon>
        <taxon>Neoptera</taxon>
        <taxon>Endopterygota</taxon>
        <taxon>Diptera</taxon>
        <taxon>Nematocera</taxon>
        <taxon>Culicoidea</taxon>
        <taxon>Culicidae</taxon>
        <taxon>Anophelinae</taxon>
        <taxon>Anopheles</taxon>
    </lineage>
</organism>
<sequence>MKLLAIIMLVVSLATVAFAQTARTTCQPVTRKARTTTAAPP</sequence>
<proteinExistence type="predicted"/>
<dbReference type="VEuPathDB" id="VectorBase:AFUN018525"/>
<protein>
    <submittedName>
        <fullName evidence="2">Uncharacterized protein</fullName>
    </submittedName>
</protein>